<keyword evidence="2" id="KW-1185">Reference proteome</keyword>
<protein>
    <submittedName>
        <fullName evidence="1">Uncharacterized protein</fullName>
    </submittedName>
</protein>
<proteinExistence type="predicted"/>
<name>A0ACC2DIR7_DIPCM</name>
<dbReference type="Proteomes" id="UP001162992">
    <property type="component" value="Chromosome 6"/>
</dbReference>
<organism evidence="1 2">
    <name type="scientific">Diphasiastrum complanatum</name>
    <name type="common">Issler's clubmoss</name>
    <name type="synonym">Lycopodium complanatum</name>
    <dbReference type="NCBI Taxonomy" id="34168"/>
    <lineage>
        <taxon>Eukaryota</taxon>
        <taxon>Viridiplantae</taxon>
        <taxon>Streptophyta</taxon>
        <taxon>Embryophyta</taxon>
        <taxon>Tracheophyta</taxon>
        <taxon>Lycopodiopsida</taxon>
        <taxon>Lycopodiales</taxon>
        <taxon>Lycopodiaceae</taxon>
        <taxon>Lycopodioideae</taxon>
        <taxon>Diphasiastrum</taxon>
    </lineage>
</organism>
<evidence type="ECO:0000313" key="1">
    <source>
        <dbReference type="EMBL" id="KAJ7554050.1"/>
    </source>
</evidence>
<reference evidence="2" key="1">
    <citation type="journal article" date="2024" name="Proc. Natl. Acad. Sci. U.S.A.">
        <title>Extraordinary preservation of gene collinearity over three hundred million years revealed in homosporous lycophytes.</title>
        <authorList>
            <person name="Li C."/>
            <person name="Wickell D."/>
            <person name="Kuo L.Y."/>
            <person name="Chen X."/>
            <person name="Nie B."/>
            <person name="Liao X."/>
            <person name="Peng D."/>
            <person name="Ji J."/>
            <person name="Jenkins J."/>
            <person name="Williams M."/>
            <person name="Shu S."/>
            <person name="Plott C."/>
            <person name="Barry K."/>
            <person name="Rajasekar S."/>
            <person name="Grimwood J."/>
            <person name="Han X."/>
            <person name="Sun S."/>
            <person name="Hou Z."/>
            <person name="He W."/>
            <person name="Dai G."/>
            <person name="Sun C."/>
            <person name="Schmutz J."/>
            <person name="Leebens-Mack J.H."/>
            <person name="Li F.W."/>
            <person name="Wang L."/>
        </authorList>
    </citation>
    <scope>NUCLEOTIDE SEQUENCE [LARGE SCALE GENOMIC DNA]</scope>
    <source>
        <strain evidence="2">cv. PW_Plant_1</strain>
    </source>
</reference>
<dbReference type="EMBL" id="CM055097">
    <property type="protein sequence ID" value="KAJ7554050.1"/>
    <property type="molecule type" value="Genomic_DNA"/>
</dbReference>
<evidence type="ECO:0000313" key="2">
    <source>
        <dbReference type="Proteomes" id="UP001162992"/>
    </source>
</evidence>
<gene>
    <name evidence="1" type="ORF">O6H91_06G123700</name>
</gene>
<sequence length="318" mass="34770">MEVSTLSKELPDSIADFKLYGVFKEATRLLQKHSVLLLSLTGVFYAPYILLNLLILFSLRPSTTSIIQELFAGDFTALANLLADHYSIPAPQFILLVLICRLLSIALTLYLITAIAYSIGSIYSTGEPSFICVLDQLPKLWPKVAITFLWSASILLIFEVASSLIIGFIYNLLKDLGVASAAYFAAYLLSIVVSCILYVSVIWLLATVIPALEETCGRDALVRSSALIVGKKCVALAFIIIFEILGIVAGAVLQAWIISCEFEYLIVKVFVLFVLVLSGGVVVLYANVMVTVLYFSSKAYHSQCSSAFIEGYSLLSLP</sequence>
<comment type="caution">
    <text evidence="1">The sequence shown here is derived from an EMBL/GenBank/DDBJ whole genome shotgun (WGS) entry which is preliminary data.</text>
</comment>
<accession>A0ACC2DIR7</accession>